<evidence type="ECO:0000256" key="1">
    <source>
        <dbReference type="ARBA" id="ARBA00004429"/>
    </source>
</evidence>
<gene>
    <name evidence="13" type="ORF">ISN26_00870</name>
</gene>
<feature type="transmembrane region" description="Helical" evidence="10">
    <location>
        <begin position="198"/>
        <end position="226"/>
    </location>
</feature>
<reference evidence="13" key="1">
    <citation type="submission" date="2020-10" db="EMBL/GenBank/DDBJ databases">
        <title>An improved Amphimedon queenslandica hologenome assembly reveals how three proteobacterial symbionts can extend the metabolic phenotypic of their marine sponge host.</title>
        <authorList>
            <person name="Degnan B."/>
            <person name="Degnan S."/>
            <person name="Xiang X."/>
        </authorList>
    </citation>
    <scope>NUCLEOTIDE SEQUENCE</scope>
    <source>
        <strain evidence="13">AqS2</strain>
    </source>
</reference>
<evidence type="ECO:0000259" key="12">
    <source>
        <dbReference type="Pfam" id="PF06750"/>
    </source>
</evidence>
<sequence length="266" mass="28411">METLLPALAFGVLGCIVGSMLNVLIYRLPSVAVAAIRPNATQSIFYLAWPLSFCPACSQPIKPWHNVPVLSFLLLQGKSACCGKAIPWRYLLVELAGGLVAVVCFMRFGLSAQAFFACVFGWTLLVACAIDLRSYVLPDILVQPLLWLGLLVNMAGLYVPLPDAVLGAAGGFLALFALSEGSAIFLRKRMMGAGDSKLLAALGAWLGWQELLGVLLLAAATAAVAGVAARLLRRGSSIIAFGPYLGLAGFAVLVYDFFFDRIWPWA</sequence>
<evidence type="ECO:0000256" key="5">
    <source>
        <dbReference type="ARBA" id="ARBA00022692"/>
    </source>
</evidence>
<keyword evidence="9" id="KW-0808">Transferase</keyword>
<dbReference type="GO" id="GO:0008168">
    <property type="term" value="F:methyltransferase activity"/>
    <property type="evidence" value="ECO:0007669"/>
    <property type="project" value="UniProtKB-KW"/>
</dbReference>
<dbReference type="InterPro" id="IPR050882">
    <property type="entry name" value="Prepilin_peptidase/N-MTase"/>
</dbReference>
<evidence type="ECO:0000256" key="10">
    <source>
        <dbReference type="SAM" id="Phobius"/>
    </source>
</evidence>
<keyword evidence="9" id="KW-0378">Hydrolase</keyword>
<dbReference type="AlphaFoldDB" id="A0A930UG72"/>
<evidence type="ECO:0000256" key="3">
    <source>
        <dbReference type="ARBA" id="ARBA00022475"/>
    </source>
</evidence>
<keyword evidence="7 10" id="KW-0472">Membrane</keyword>
<name>A0A930UG72_9GAMM</name>
<keyword evidence="14" id="KW-1185">Reference proteome</keyword>
<accession>A0A930UG72</accession>
<dbReference type="PANTHER" id="PTHR30487:SF0">
    <property type="entry name" value="PREPILIN LEADER PEPTIDASE_N-METHYLTRANSFERASE-RELATED"/>
    <property type="match status" value="1"/>
</dbReference>
<dbReference type="EC" id="3.4.23.43" evidence="9"/>
<feature type="domain" description="Prepilin type IV endopeptidase peptidase" evidence="11">
    <location>
        <begin position="118"/>
        <end position="226"/>
    </location>
</feature>
<dbReference type="GO" id="GO:0004190">
    <property type="term" value="F:aspartic-type endopeptidase activity"/>
    <property type="evidence" value="ECO:0007669"/>
    <property type="project" value="UniProtKB-EC"/>
</dbReference>
<comment type="subcellular location">
    <subcellularLocation>
        <location evidence="1">Cell inner membrane</location>
        <topology evidence="1">Multi-pass membrane protein</topology>
    </subcellularLocation>
    <subcellularLocation>
        <location evidence="9">Cell membrane</location>
        <topology evidence="9">Multi-pass membrane protein</topology>
    </subcellularLocation>
</comment>
<comment type="function">
    <text evidence="9">Plays an essential role in type IV pili and type II pseudopili formation by proteolytically removing the leader sequence from substrate proteins and subsequently monomethylating the alpha-amino group of the newly exposed N-terminal phenylalanine.</text>
</comment>
<feature type="transmembrane region" description="Helical" evidence="10">
    <location>
        <begin position="238"/>
        <end position="258"/>
    </location>
</feature>
<feature type="transmembrane region" description="Helical" evidence="10">
    <location>
        <begin position="165"/>
        <end position="186"/>
    </location>
</feature>
<keyword evidence="9" id="KW-0489">Methyltransferase</keyword>
<evidence type="ECO:0000256" key="8">
    <source>
        <dbReference type="RuleBase" id="RU003793"/>
    </source>
</evidence>
<dbReference type="PANTHER" id="PTHR30487">
    <property type="entry name" value="TYPE 4 PREPILIN-LIKE PROTEINS LEADER PEPTIDE-PROCESSING ENZYME"/>
    <property type="match status" value="1"/>
</dbReference>
<dbReference type="InterPro" id="IPR014032">
    <property type="entry name" value="Peptidase_A24A_bac"/>
</dbReference>
<evidence type="ECO:0000256" key="6">
    <source>
        <dbReference type="ARBA" id="ARBA00022989"/>
    </source>
</evidence>
<dbReference type="Proteomes" id="UP000604381">
    <property type="component" value="Unassembled WGS sequence"/>
</dbReference>
<feature type="transmembrane region" description="Helical" evidence="10">
    <location>
        <begin position="6"/>
        <end position="28"/>
    </location>
</feature>
<feature type="transmembrane region" description="Helical" evidence="10">
    <location>
        <begin position="114"/>
        <end position="133"/>
    </location>
</feature>
<evidence type="ECO:0000259" key="11">
    <source>
        <dbReference type="Pfam" id="PF01478"/>
    </source>
</evidence>
<keyword evidence="6 10" id="KW-1133">Transmembrane helix</keyword>
<evidence type="ECO:0000256" key="7">
    <source>
        <dbReference type="ARBA" id="ARBA00023136"/>
    </source>
</evidence>
<keyword evidence="9" id="KW-0511">Multifunctional enzyme</keyword>
<dbReference type="InterPro" id="IPR010627">
    <property type="entry name" value="Prepilin_pept_A24_N"/>
</dbReference>
<feature type="transmembrane region" description="Helical" evidence="10">
    <location>
        <begin position="140"/>
        <end position="159"/>
    </location>
</feature>
<dbReference type="PRINTS" id="PR00864">
    <property type="entry name" value="PREPILNPTASE"/>
</dbReference>
<comment type="caution">
    <text evidence="13">The sequence shown here is derived from an EMBL/GenBank/DDBJ whole genome shotgun (WGS) entry which is preliminary data.</text>
</comment>
<evidence type="ECO:0000256" key="2">
    <source>
        <dbReference type="ARBA" id="ARBA00005801"/>
    </source>
</evidence>
<dbReference type="GO" id="GO:0006465">
    <property type="term" value="P:signal peptide processing"/>
    <property type="evidence" value="ECO:0007669"/>
    <property type="project" value="TreeGrafter"/>
</dbReference>
<dbReference type="Pfam" id="PF06750">
    <property type="entry name" value="A24_N_bact"/>
    <property type="match status" value="1"/>
</dbReference>
<evidence type="ECO:0000313" key="13">
    <source>
        <dbReference type="EMBL" id="MBF2734644.1"/>
    </source>
</evidence>
<dbReference type="GO" id="GO:0032259">
    <property type="term" value="P:methylation"/>
    <property type="evidence" value="ECO:0007669"/>
    <property type="project" value="UniProtKB-KW"/>
</dbReference>
<evidence type="ECO:0000313" key="14">
    <source>
        <dbReference type="Proteomes" id="UP000604381"/>
    </source>
</evidence>
<evidence type="ECO:0000256" key="4">
    <source>
        <dbReference type="ARBA" id="ARBA00022519"/>
    </source>
</evidence>
<comment type="catalytic activity">
    <reaction evidence="9">
        <text>Typically cleaves a -Gly-|-Phe- bond to release an N-terminal, basic peptide of 5-8 residues from type IV prepilin, and then N-methylates the new N-terminal amino group, the methyl donor being S-adenosyl-L-methionine.</text>
        <dbReference type="EC" id="3.4.23.43"/>
    </reaction>
</comment>
<proteinExistence type="inferred from homology"/>
<keyword evidence="4" id="KW-0997">Cell inner membrane</keyword>
<keyword evidence="5 9" id="KW-0812">Transmembrane</keyword>
<keyword evidence="3" id="KW-1003">Cell membrane</keyword>
<protein>
    <recommendedName>
        <fullName evidence="9">Prepilin leader peptidase/N-methyltransferase</fullName>
        <ecNumber evidence="9">2.1.1.-</ecNumber>
        <ecNumber evidence="9">3.4.23.43</ecNumber>
    </recommendedName>
</protein>
<organism evidence="13 14">
    <name type="scientific">Candidatus Amphirhobacter heronislandensis</name>
    <dbReference type="NCBI Taxonomy" id="1732024"/>
    <lineage>
        <taxon>Bacteria</taxon>
        <taxon>Pseudomonadati</taxon>
        <taxon>Pseudomonadota</taxon>
        <taxon>Gammaproteobacteria</taxon>
        <taxon>Candidatus Tethybacterales</taxon>
        <taxon>Candidatus Tethybacteraceae</taxon>
        <taxon>Candidatus Amphirhobacter</taxon>
    </lineage>
</organism>
<keyword evidence="9" id="KW-0645">Protease</keyword>
<dbReference type="GO" id="GO:0005886">
    <property type="term" value="C:plasma membrane"/>
    <property type="evidence" value="ECO:0007669"/>
    <property type="project" value="UniProtKB-SubCell"/>
</dbReference>
<dbReference type="EC" id="2.1.1.-" evidence="9"/>
<comment type="similarity">
    <text evidence="2 8">Belongs to the peptidase A24 family.</text>
</comment>
<feature type="domain" description="Prepilin peptidase A24 N-terminal" evidence="12">
    <location>
        <begin position="12"/>
        <end position="108"/>
    </location>
</feature>
<dbReference type="InterPro" id="IPR000045">
    <property type="entry name" value="Prepilin_IV_endopep_pep"/>
</dbReference>
<dbReference type="Gene3D" id="1.20.120.1220">
    <property type="match status" value="1"/>
</dbReference>
<dbReference type="Pfam" id="PF01478">
    <property type="entry name" value="Peptidase_A24"/>
    <property type="match status" value="1"/>
</dbReference>
<evidence type="ECO:0000256" key="9">
    <source>
        <dbReference type="RuleBase" id="RU003794"/>
    </source>
</evidence>
<dbReference type="EMBL" id="JADHEI010000009">
    <property type="protein sequence ID" value="MBF2734644.1"/>
    <property type="molecule type" value="Genomic_DNA"/>
</dbReference>